<organism evidence="1 2">
    <name type="scientific">Floridaenema aerugineum BLCC-F46</name>
    <dbReference type="NCBI Taxonomy" id="3153654"/>
    <lineage>
        <taxon>Bacteria</taxon>
        <taxon>Bacillati</taxon>
        <taxon>Cyanobacteriota</taxon>
        <taxon>Cyanophyceae</taxon>
        <taxon>Oscillatoriophycideae</taxon>
        <taxon>Aerosakkonematales</taxon>
        <taxon>Aerosakkonemataceae</taxon>
        <taxon>Floridanema</taxon>
        <taxon>Floridanema aerugineum</taxon>
    </lineage>
</organism>
<evidence type="ECO:0000313" key="2">
    <source>
        <dbReference type="Proteomes" id="UP001576774"/>
    </source>
</evidence>
<sequence length="561" mass="63806">MANIPDAAKKVPLMFQAQTAGRCQLQYLKKDVTQQDAEKWASEWVEKAYPKSPDFGTEVETRTYTINWRFVTNAGQDDGIVRPVIGAYGWPFYPGSSMKGIFRNACTPEQAERYCGKPLNGGDFAPGILRFHGGYPVDENWQQKLIDIVHPQQDWQVKTDQKPAGAFVQISLFKPKLKFGISSNIPLTETEWETIWQIWEKAFATGIGCRVSAGYGQPKKLTGEVLHRVQLQGQGAAAKLLDKTGEFRPNMFKAAVRGHALRIFGGLTNSKTADSVVQTLFGGVQDEGTVGLLGITFRETALELNDFGVGSYAVPTYKVEGQLSWLLTQNIPETERETLQKLIKSLTQFAMLLGGFGKSWRRADHRLFYPEYYDTETPKPLIGCHWQWNGERSLIKDVKVRKLEKVGEFIEEVRQVAQDWLELQGITPNPQQKANWRETWHPETVEIWGRQTKEGAEDCEAVRWLHGPYREALPKARITEGSIYRTSVTGELGNIGRLWHRMYPVIGLKKNPDEPSKPILRNTNQFFELLTFFPDDSEHSDEFLDFLASEQKLFQKLWPLA</sequence>
<evidence type="ECO:0000313" key="1">
    <source>
        <dbReference type="EMBL" id="MFB2875685.1"/>
    </source>
</evidence>
<name>A0ABV4WYU1_9CYAN</name>
<comment type="caution">
    <text evidence="1">The sequence shown here is derived from an EMBL/GenBank/DDBJ whole genome shotgun (WGS) entry which is preliminary data.</text>
</comment>
<dbReference type="Proteomes" id="UP001576774">
    <property type="component" value="Unassembled WGS sequence"/>
</dbReference>
<dbReference type="RefSeq" id="WP_413268844.1">
    <property type="nucleotide sequence ID" value="NZ_JBHFNQ010000017.1"/>
</dbReference>
<dbReference type="EMBL" id="JBHFNQ010000017">
    <property type="protein sequence ID" value="MFB2875685.1"/>
    <property type="molecule type" value="Genomic_DNA"/>
</dbReference>
<gene>
    <name evidence="1" type="ORF">ACE1CC_02215</name>
</gene>
<reference evidence="1 2" key="1">
    <citation type="submission" date="2024-09" db="EMBL/GenBank/DDBJ databases">
        <title>Floridaenema gen nov. (Aerosakkonemataceae, Aerosakkonematales ord. nov., Cyanobacteria) from benthic tropical and subtropical fresh waters, with the description of four new species.</title>
        <authorList>
            <person name="Moretto J.A."/>
            <person name="Berthold D.E."/>
            <person name="Lefler F.W."/>
            <person name="Huang I.-S."/>
            <person name="Laughinghouse H. IV."/>
        </authorList>
    </citation>
    <scope>NUCLEOTIDE SEQUENCE [LARGE SCALE GENOMIC DNA]</scope>
    <source>
        <strain evidence="1 2">BLCC-F46</strain>
    </source>
</reference>
<protein>
    <submittedName>
        <fullName evidence="1">RAMP superfamily protein</fullName>
    </submittedName>
</protein>
<accession>A0ABV4WYU1</accession>
<keyword evidence="2" id="KW-1185">Reference proteome</keyword>
<proteinExistence type="predicted"/>